<proteinExistence type="predicted"/>
<name>A0AAE3GV07_9CYAN</name>
<reference evidence="1" key="1">
    <citation type="submission" date="2022-06" db="EMBL/GenBank/DDBJ databases">
        <title>New cyanobacteria of genus Symplocastrum in benthos of Lake Baikal.</title>
        <authorList>
            <person name="Sorokovikova E."/>
            <person name="Tikhonova I."/>
            <person name="Krasnopeev A."/>
            <person name="Evseev P."/>
            <person name="Gladkikh A."/>
            <person name="Belykh O."/>
        </authorList>
    </citation>
    <scope>NUCLEOTIDE SEQUENCE</scope>
    <source>
        <strain evidence="1">BBK-W-15</strain>
    </source>
</reference>
<evidence type="ECO:0000313" key="1">
    <source>
        <dbReference type="EMBL" id="MCP2731195.1"/>
    </source>
</evidence>
<protein>
    <recommendedName>
        <fullName evidence="3">HEAT repeat domain-containing protein</fullName>
    </recommendedName>
</protein>
<dbReference type="AlphaFoldDB" id="A0AAE3GV07"/>
<evidence type="ECO:0008006" key="3">
    <source>
        <dbReference type="Google" id="ProtNLM"/>
    </source>
</evidence>
<sequence length="92" mass="10808">MIKYDLNYYYRLHDVPEETQRVRDIRTQAVAAIATTWHDQPDTLHFIKQFIASDNDGYMRSIAVQEIARGWHDESDTLPLLKQLITSDDNVE</sequence>
<organism evidence="1 2">
    <name type="scientific">Limnofasciculus baicalensis BBK-W-15</name>
    <dbReference type="NCBI Taxonomy" id="2699891"/>
    <lineage>
        <taxon>Bacteria</taxon>
        <taxon>Bacillati</taxon>
        <taxon>Cyanobacteriota</taxon>
        <taxon>Cyanophyceae</taxon>
        <taxon>Coleofasciculales</taxon>
        <taxon>Coleofasciculaceae</taxon>
        <taxon>Limnofasciculus</taxon>
        <taxon>Limnofasciculus baicalensis</taxon>
    </lineage>
</organism>
<accession>A0AAE3GV07</accession>
<dbReference type="EMBL" id="JAMZMM010000294">
    <property type="protein sequence ID" value="MCP2731195.1"/>
    <property type="molecule type" value="Genomic_DNA"/>
</dbReference>
<evidence type="ECO:0000313" key="2">
    <source>
        <dbReference type="Proteomes" id="UP001204953"/>
    </source>
</evidence>
<dbReference type="RefSeq" id="WP_254013940.1">
    <property type="nucleotide sequence ID" value="NZ_JAMZMM010000294.1"/>
</dbReference>
<keyword evidence="2" id="KW-1185">Reference proteome</keyword>
<gene>
    <name evidence="1" type="ORF">NJ959_22485</name>
</gene>
<dbReference type="Proteomes" id="UP001204953">
    <property type="component" value="Unassembled WGS sequence"/>
</dbReference>
<comment type="caution">
    <text evidence="1">The sequence shown here is derived from an EMBL/GenBank/DDBJ whole genome shotgun (WGS) entry which is preliminary data.</text>
</comment>